<organism evidence="3 4">
    <name type="scientific">Microbulbifer okhotskensis</name>
    <dbReference type="NCBI Taxonomy" id="2926617"/>
    <lineage>
        <taxon>Bacteria</taxon>
        <taxon>Pseudomonadati</taxon>
        <taxon>Pseudomonadota</taxon>
        <taxon>Gammaproteobacteria</taxon>
        <taxon>Cellvibrionales</taxon>
        <taxon>Microbulbiferaceae</taxon>
        <taxon>Microbulbifer</taxon>
    </lineage>
</organism>
<proteinExistence type="predicted"/>
<reference evidence="3" key="1">
    <citation type="journal article" date="2022" name="Arch. Microbiol.">
        <title>Microbulbifer okhotskensis sp. nov., isolated from a deep bottom sediment of the Okhotsk Sea.</title>
        <authorList>
            <person name="Romanenko L."/>
            <person name="Kurilenko V."/>
            <person name="Otstavnykh N."/>
            <person name="Velansky P."/>
            <person name="Isaeva M."/>
            <person name="Mikhailov V."/>
        </authorList>
    </citation>
    <scope>NUCLEOTIDE SEQUENCE</scope>
    <source>
        <strain evidence="3">OS29</strain>
    </source>
</reference>
<comment type="caution">
    <text evidence="3">The sequence shown here is derived from an EMBL/GenBank/DDBJ whole genome shotgun (WGS) entry which is preliminary data.</text>
</comment>
<protein>
    <submittedName>
        <fullName evidence="3">DUF2939 domain-containing protein</fullName>
    </submittedName>
</protein>
<evidence type="ECO:0000313" key="3">
    <source>
        <dbReference type="EMBL" id="MCO1332756.1"/>
    </source>
</evidence>
<sequence>MKKIVWMGGLILTLIVVGYLALPFYSIGQLQRAAEMAKSEDPQIRGESIDTLEHYVDFPVLRDNLKVRLQAQLRTSIGNSIPQEFDELLGAGANFFMEPLLQQFITPEGIADLLRGGEDLDEFEREIYRQDSAGSAPEPEPSTGKPKEDAWRRMSWRFTDVNHLSVDYGEQDRAELRLLMQRNGLRWQLVDIELLNEIGRGTNNGDG</sequence>
<feature type="transmembrane region" description="Helical" evidence="2">
    <location>
        <begin position="6"/>
        <end position="28"/>
    </location>
</feature>
<dbReference type="InterPro" id="IPR021330">
    <property type="entry name" value="DUF2939"/>
</dbReference>
<dbReference type="Proteomes" id="UP001139028">
    <property type="component" value="Unassembled WGS sequence"/>
</dbReference>
<evidence type="ECO:0000256" key="1">
    <source>
        <dbReference type="SAM" id="MobiDB-lite"/>
    </source>
</evidence>
<feature type="region of interest" description="Disordered" evidence="1">
    <location>
        <begin position="129"/>
        <end position="149"/>
    </location>
</feature>
<evidence type="ECO:0000256" key="2">
    <source>
        <dbReference type="SAM" id="Phobius"/>
    </source>
</evidence>
<keyword evidence="2" id="KW-0812">Transmembrane</keyword>
<evidence type="ECO:0000313" key="4">
    <source>
        <dbReference type="Proteomes" id="UP001139028"/>
    </source>
</evidence>
<dbReference type="Pfam" id="PF11159">
    <property type="entry name" value="DUF2939"/>
    <property type="match status" value="1"/>
</dbReference>
<dbReference type="AlphaFoldDB" id="A0A9X2EJC6"/>
<dbReference type="EMBL" id="JALBWM010000001">
    <property type="protein sequence ID" value="MCO1332756.1"/>
    <property type="molecule type" value="Genomic_DNA"/>
</dbReference>
<keyword evidence="4" id="KW-1185">Reference proteome</keyword>
<accession>A0A9X2EJC6</accession>
<gene>
    <name evidence="3" type="ORF">MO867_00255</name>
</gene>
<name>A0A9X2EJC6_9GAMM</name>
<keyword evidence="2" id="KW-1133">Transmembrane helix</keyword>
<dbReference type="RefSeq" id="WP_252463927.1">
    <property type="nucleotide sequence ID" value="NZ_JALBWM010000001.1"/>
</dbReference>
<keyword evidence="2" id="KW-0472">Membrane</keyword>